<evidence type="ECO:0008006" key="8">
    <source>
        <dbReference type="Google" id="ProtNLM"/>
    </source>
</evidence>
<dbReference type="FunFam" id="3.40.20.10:FF:000045">
    <property type="entry name" value="Actin binding protein, putative"/>
    <property type="match status" value="1"/>
</dbReference>
<dbReference type="Proteomes" id="UP001281003">
    <property type="component" value="Unassembled WGS sequence"/>
</dbReference>
<dbReference type="SMART" id="SM00102">
    <property type="entry name" value="ADF"/>
    <property type="match status" value="1"/>
</dbReference>
<dbReference type="InterPro" id="IPR001452">
    <property type="entry name" value="SH3_domain"/>
</dbReference>
<reference evidence="6" key="2">
    <citation type="submission" date="2023-07" db="EMBL/GenBank/DDBJ databases">
        <authorList>
            <consortium name="Lawrence Berkeley National Laboratory"/>
            <person name="Haridas S."/>
            <person name="Hensen N."/>
            <person name="Bonometti L."/>
            <person name="Westerberg I."/>
            <person name="Brannstrom I.O."/>
            <person name="Guillou S."/>
            <person name="Cros-Aarteil S."/>
            <person name="Calhoun S."/>
            <person name="Kuo A."/>
            <person name="Mondo S."/>
            <person name="Pangilinan J."/>
            <person name="Riley R."/>
            <person name="LaButti K."/>
            <person name="Andreopoulos B."/>
            <person name="Lipzen A."/>
            <person name="Chen C."/>
            <person name="Yanf M."/>
            <person name="Daum C."/>
            <person name="Ng V."/>
            <person name="Clum A."/>
            <person name="Steindorff A."/>
            <person name="Ohm R."/>
            <person name="Martin F."/>
            <person name="Silar P."/>
            <person name="Natvig D."/>
            <person name="Lalanne C."/>
            <person name="Gautier V."/>
            <person name="Ament-velasquez S.L."/>
            <person name="Kruys A."/>
            <person name="Hutchinson M.I."/>
            <person name="Powell A.J."/>
            <person name="Barry K."/>
            <person name="Miller A.N."/>
            <person name="Grigoriev I.V."/>
            <person name="Debuchy R."/>
            <person name="Gladieux P."/>
            <person name="Thoren M.H."/>
            <person name="Johannesson H."/>
        </authorList>
    </citation>
    <scope>NUCLEOTIDE SEQUENCE</scope>
    <source>
        <strain evidence="6">FGSC 1904</strain>
    </source>
</reference>
<dbReference type="PROSITE" id="PS51263">
    <property type="entry name" value="ADF_H"/>
    <property type="match status" value="1"/>
</dbReference>
<comment type="caution">
    <text evidence="6">The sequence shown here is derived from an EMBL/GenBank/DDBJ whole genome shotgun (WGS) entry which is preliminary data.</text>
</comment>
<feature type="domain" description="SH3" evidence="4">
    <location>
        <begin position="877"/>
        <end position="935"/>
    </location>
</feature>
<dbReference type="EMBL" id="JAUTDP010000007">
    <property type="protein sequence ID" value="KAK3397702.1"/>
    <property type="molecule type" value="Genomic_DNA"/>
</dbReference>
<evidence type="ECO:0000256" key="3">
    <source>
        <dbReference type="SAM" id="MobiDB-lite"/>
    </source>
</evidence>
<organism evidence="6 7">
    <name type="scientific">Sordaria brevicollis</name>
    <dbReference type="NCBI Taxonomy" id="83679"/>
    <lineage>
        <taxon>Eukaryota</taxon>
        <taxon>Fungi</taxon>
        <taxon>Dikarya</taxon>
        <taxon>Ascomycota</taxon>
        <taxon>Pezizomycotina</taxon>
        <taxon>Sordariomycetes</taxon>
        <taxon>Sordariomycetidae</taxon>
        <taxon>Sordariales</taxon>
        <taxon>Sordariaceae</taxon>
        <taxon>Sordaria</taxon>
    </lineage>
</organism>
<sequence>MPKACLLIAVENGRICLEAGKPQGNNTSTLPNIYNCTFANLERLAVRMTLWNRSAHSKGRSPSYSTSTLPGGCRAGLGGCTASNVIRNLEAAVRYSLMSGVDLPIVQRPSSFASSPIHPFRFPQPATPPTMASLNLSINGPSIKSSYQGVINGPAPSSASPTYAHWALFSVQAPLLNAFQDSGAKESILKVESTGDGELSDLIEDFNEGRIQFAFVKVKDPNSGLPKNVLIAWCGGGVPERTKGYFTSHLAAVTKILHGYHVQITARSDSDLSPESIVQKVADASGAKYTAGGSAPVSAAAPPPVAKKPVFTPTTSSSAGSFNPIVAARTRNRAGEDDDGWGADAPPVTRTQLEKVASAYQPTKVNIAELRKNKDDSRSDGIQKQNDRPDDIVKGGYQPIGKVDIAALRAQAKNTQDDRPTTVKGAYEPVGKVDIAAIRAKAQQRPAEPEESDTPKSLAERTAAFTQAERLTELPKPKVAKKFAGSAAFTGTKALTPAPLGFGSPAVPAVPPVGAASRTFADQGGKTPAQIWAEKKAKQGGAVAPVSTPSPAAVPIAAQKSGSEWKSGYSGKSWAPVQTPNYSRGVETHATGGSASQEKSEPEVPSSPAGGVSALRDRFKDTAPVAANTSTRSAPSVPSPAPAAGEEEHAPPPLPTGSRPSGGFALPGLPSRPPAADAEEEDDERQLEEEVRALDMHDKGEAEPSSPVRIPVPVARSEVPEVEPANNLPPRLVPVPQEVPKEEDLPVEDDTHDPRAAALNVASESLGHDVEAAQAPSDGGKRALVQYDYEKAEDNEIDLREGEYVINIQMVDDDWWMGTNAQGESGLFPSNYVEVVEDDEPAAATTAASTAAVNQASAVPSAAQAEAVASGTAAGKVAGPTATAQFDYEAAEDNELSFPEGATITGLEFPDDDWWFGHYNGASGLFPANYVELDA</sequence>
<dbReference type="GO" id="GO:0030864">
    <property type="term" value="C:cortical actin cytoskeleton"/>
    <property type="evidence" value="ECO:0007669"/>
    <property type="project" value="TreeGrafter"/>
</dbReference>
<feature type="region of interest" description="Disordered" evidence="3">
    <location>
        <begin position="494"/>
        <end position="715"/>
    </location>
</feature>
<evidence type="ECO:0000259" key="4">
    <source>
        <dbReference type="PROSITE" id="PS50002"/>
    </source>
</evidence>
<dbReference type="InterPro" id="IPR035719">
    <property type="entry name" value="Abp1_fungi_SH3_C1"/>
</dbReference>
<name>A0AAE0UB93_SORBR</name>
<dbReference type="CDD" id="cd11961">
    <property type="entry name" value="SH3_Abp1_fungi_C2"/>
    <property type="match status" value="1"/>
</dbReference>
<dbReference type="Pfam" id="PF00241">
    <property type="entry name" value="Cofilin_ADF"/>
    <property type="match status" value="1"/>
</dbReference>
<feature type="domain" description="SH3" evidence="4">
    <location>
        <begin position="778"/>
        <end position="838"/>
    </location>
</feature>
<dbReference type="GO" id="GO:0051015">
    <property type="term" value="F:actin filament binding"/>
    <property type="evidence" value="ECO:0007669"/>
    <property type="project" value="TreeGrafter"/>
</dbReference>
<reference evidence="6" key="1">
    <citation type="journal article" date="2023" name="Mol. Phylogenet. Evol.">
        <title>Genome-scale phylogeny and comparative genomics of the fungal order Sordariales.</title>
        <authorList>
            <person name="Hensen N."/>
            <person name="Bonometti L."/>
            <person name="Westerberg I."/>
            <person name="Brannstrom I.O."/>
            <person name="Guillou S."/>
            <person name="Cros-Aarteil S."/>
            <person name="Calhoun S."/>
            <person name="Haridas S."/>
            <person name="Kuo A."/>
            <person name="Mondo S."/>
            <person name="Pangilinan J."/>
            <person name="Riley R."/>
            <person name="LaButti K."/>
            <person name="Andreopoulos B."/>
            <person name="Lipzen A."/>
            <person name="Chen C."/>
            <person name="Yan M."/>
            <person name="Daum C."/>
            <person name="Ng V."/>
            <person name="Clum A."/>
            <person name="Steindorff A."/>
            <person name="Ohm R.A."/>
            <person name="Martin F."/>
            <person name="Silar P."/>
            <person name="Natvig D.O."/>
            <person name="Lalanne C."/>
            <person name="Gautier V."/>
            <person name="Ament-Velasquez S.L."/>
            <person name="Kruys A."/>
            <person name="Hutchinson M.I."/>
            <person name="Powell A.J."/>
            <person name="Barry K."/>
            <person name="Miller A.N."/>
            <person name="Grigoriev I.V."/>
            <person name="Debuchy R."/>
            <person name="Gladieux P."/>
            <person name="Hiltunen Thoren M."/>
            <person name="Johannesson H."/>
        </authorList>
    </citation>
    <scope>NUCLEOTIDE SEQUENCE</scope>
    <source>
        <strain evidence="6">FGSC 1904</strain>
    </source>
</reference>
<feature type="compositionally biased region" description="Acidic residues" evidence="3">
    <location>
        <begin position="677"/>
        <end position="687"/>
    </location>
</feature>
<dbReference type="CDD" id="cd11962">
    <property type="entry name" value="SH3_Abp1_fungi_C1"/>
    <property type="match status" value="1"/>
</dbReference>
<dbReference type="AlphaFoldDB" id="A0AAE0UB93"/>
<keyword evidence="1 2" id="KW-0728">SH3 domain</keyword>
<dbReference type="FunFam" id="2.30.30.40:FF:000273">
    <property type="entry name" value="Actin binding protein"/>
    <property type="match status" value="1"/>
</dbReference>
<keyword evidence="7" id="KW-1185">Reference proteome</keyword>
<evidence type="ECO:0000256" key="1">
    <source>
        <dbReference type="ARBA" id="ARBA00022443"/>
    </source>
</evidence>
<evidence type="ECO:0000313" key="7">
    <source>
        <dbReference type="Proteomes" id="UP001281003"/>
    </source>
</evidence>
<proteinExistence type="predicted"/>
<feature type="domain" description="ADF-H" evidence="5">
    <location>
        <begin position="135"/>
        <end position="282"/>
    </location>
</feature>
<evidence type="ECO:0000259" key="5">
    <source>
        <dbReference type="PROSITE" id="PS51263"/>
    </source>
</evidence>
<feature type="compositionally biased region" description="Low complexity" evidence="3">
    <location>
        <begin position="503"/>
        <end position="517"/>
    </location>
</feature>
<protein>
    <recommendedName>
        <fullName evidence="8">Actin binding protein</fullName>
    </recommendedName>
</protein>
<gene>
    <name evidence="6" type="ORF">B0T20DRAFT_393517</name>
</gene>
<dbReference type="SUPFAM" id="SSF50044">
    <property type="entry name" value="SH3-domain"/>
    <property type="match status" value="2"/>
</dbReference>
<feature type="compositionally biased region" description="Basic and acidic residues" evidence="3">
    <location>
        <begin position="688"/>
        <end position="702"/>
    </location>
</feature>
<dbReference type="InterPro" id="IPR035718">
    <property type="entry name" value="Abp1_fungi_SH3_C2"/>
</dbReference>
<dbReference type="Pfam" id="PF14604">
    <property type="entry name" value="SH3_9"/>
    <property type="match status" value="2"/>
</dbReference>
<dbReference type="Gene3D" id="2.30.30.40">
    <property type="entry name" value="SH3 Domains"/>
    <property type="match status" value="2"/>
</dbReference>
<dbReference type="Gene3D" id="3.40.20.10">
    <property type="entry name" value="Severin"/>
    <property type="match status" value="1"/>
</dbReference>
<dbReference type="InterPro" id="IPR036028">
    <property type="entry name" value="SH3-like_dom_sf"/>
</dbReference>
<feature type="region of interest" description="Disordered" evidence="3">
    <location>
        <begin position="369"/>
        <end position="397"/>
    </location>
</feature>
<dbReference type="GO" id="GO:0030427">
    <property type="term" value="C:site of polarized growth"/>
    <property type="evidence" value="ECO:0007669"/>
    <property type="project" value="TreeGrafter"/>
</dbReference>
<feature type="compositionally biased region" description="Low complexity" evidence="3">
    <location>
        <begin position="542"/>
        <end position="558"/>
    </location>
</feature>
<evidence type="ECO:0000256" key="2">
    <source>
        <dbReference type="PROSITE-ProRule" id="PRU00192"/>
    </source>
</evidence>
<dbReference type="FunFam" id="2.30.30.40:FF:000242">
    <property type="entry name" value="Actin binding protein"/>
    <property type="match status" value="1"/>
</dbReference>
<dbReference type="InterPro" id="IPR002108">
    <property type="entry name" value="ADF-H"/>
</dbReference>
<dbReference type="CDD" id="cd11281">
    <property type="entry name" value="ADF_drebrin_like"/>
    <property type="match status" value="1"/>
</dbReference>
<dbReference type="SUPFAM" id="SSF55753">
    <property type="entry name" value="Actin depolymerizing proteins"/>
    <property type="match status" value="1"/>
</dbReference>
<dbReference type="GO" id="GO:0030833">
    <property type="term" value="P:regulation of actin filament polymerization"/>
    <property type="evidence" value="ECO:0007669"/>
    <property type="project" value="TreeGrafter"/>
</dbReference>
<dbReference type="InterPro" id="IPR029006">
    <property type="entry name" value="ADF-H/Gelsolin-like_dom_sf"/>
</dbReference>
<dbReference type="PANTHER" id="PTHR10829">
    <property type="entry name" value="CORTACTIN AND DREBRIN"/>
    <property type="match status" value="1"/>
</dbReference>
<evidence type="ECO:0000313" key="6">
    <source>
        <dbReference type="EMBL" id="KAK3397702.1"/>
    </source>
</evidence>
<dbReference type="PANTHER" id="PTHR10829:SF25">
    <property type="entry name" value="DREBRIN-LIKE PROTEIN"/>
    <property type="match status" value="1"/>
</dbReference>
<dbReference type="PRINTS" id="PR00452">
    <property type="entry name" value="SH3DOMAIN"/>
</dbReference>
<dbReference type="GO" id="GO:0005884">
    <property type="term" value="C:actin filament"/>
    <property type="evidence" value="ECO:0007669"/>
    <property type="project" value="TreeGrafter"/>
</dbReference>
<dbReference type="PROSITE" id="PS50002">
    <property type="entry name" value="SH3"/>
    <property type="match status" value="2"/>
</dbReference>
<dbReference type="SMART" id="SM00326">
    <property type="entry name" value="SH3"/>
    <property type="match status" value="2"/>
</dbReference>
<feature type="compositionally biased region" description="Basic and acidic residues" evidence="3">
    <location>
        <begin position="369"/>
        <end position="393"/>
    </location>
</feature>
<accession>A0AAE0UB93</accession>